<name>A0A2J6QKH1_9HELO</name>
<reference evidence="1 2" key="1">
    <citation type="submission" date="2016-05" db="EMBL/GenBank/DDBJ databases">
        <title>A degradative enzymes factory behind the ericoid mycorrhizal symbiosis.</title>
        <authorList>
            <consortium name="DOE Joint Genome Institute"/>
            <person name="Martino E."/>
            <person name="Morin E."/>
            <person name="Grelet G."/>
            <person name="Kuo A."/>
            <person name="Kohler A."/>
            <person name="Daghino S."/>
            <person name="Barry K."/>
            <person name="Choi C."/>
            <person name="Cichocki N."/>
            <person name="Clum A."/>
            <person name="Copeland A."/>
            <person name="Hainaut M."/>
            <person name="Haridas S."/>
            <person name="Labutti K."/>
            <person name="Lindquist E."/>
            <person name="Lipzen A."/>
            <person name="Khouja H.-R."/>
            <person name="Murat C."/>
            <person name="Ohm R."/>
            <person name="Olson A."/>
            <person name="Spatafora J."/>
            <person name="Veneault-Fourrey C."/>
            <person name="Henrissat B."/>
            <person name="Grigoriev I."/>
            <person name="Martin F."/>
            <person name="Perotto S."/>
        </authorList>
    </citation>
    <scope>NUCLEOTIDE SEQUENCE [LARGE SCALE GENOMIC DNA]</scope>
    <source>
        <strain evidence="1 2">UAMH 7357</strain>
    </source>
</reference>
<sequence length="407" mass="46300">MLRIVSSRTTVLLGSPVIQYLHSPRAVLSPPSSTHLLPISPFHSGPISPSSNNPTAANMELTPEVIAYIKEQTLEFNPLGPKCYKLKTFFRLCGAVQTSYLHTDLCIEAISSGLDPGAASLPFCWNPFPLGKHVSYCAGECERCQTNAEPGVDRPAVPWKWVQVGDQASLSTGLYTIQQIKDAALKWRAAVEQQEYIPRTERLRMEREAEQRKRDREVEWNRAWEHHLTHTDANYPAPPMRGSGQEINAAIDDFLRNRRAKILDLTDDFTRPRTSDDLLERVPAADVNPEGKCFCDFKLSEPGLYSDDGDEDIPVRFQGGCRHAAHFKCLIGALTTQRPQCISCRELHRFVFKNGFDDPKFRWFVDQSPRENEVPNHALWQISGYIPFHEGLNRRDQYSFRAFEKED</sequence>
<dbReference type="EMBL" id="KZ613467">
    <property type="protein sequence ID" value="PMD26761.1"/>
    <property type="molecule type" value="Genomic_DNA"/>
</dbReference>
<dbReference type="AlphaFoldDB" id="A0A2J6QKH1"/>
<protein>
    <submittedName>
        <fullName evidence="1">Uncharacterized protein</fullName>
    </submittedName>
</protein>
<dbReference type="Proteomes" id="UP000235672">
    <property type="component" value="Unassembled WGS sequence"/>
</dbReference>
<evidence type="ECO:0000313" key="1">
    <source>
        <dbReference type="EMBL" id="PMD26761.1"/>
    </source>
</evidence>
<evidence type="ECO:0000313" key="2">
    <source>
        <dbReference type="Proteomes" id="UP000235672"/>
    </source>
</evidence>
<keyword evidence="2" id="KW-1185">Reference proteome</keyword>
<dbReference type="OrthoDB" id="3486257at2759"/>
<organism evidence="1 2">
    <name type="scientific">Hyaloscypha hepaticicola</name>
    <dbReference type="NCBI Taxonomy" id="2082293"/>
    <lineage>
        <taxon>Eukaryota</taxon>
        <taxon>Fungi</taxon>
        <taxon>Dikarya</taxon>
        <taxon>Ascomycota</taxon>
        <taxon>Pezizomycotina</taxon>
        <taxon>Leotiomycetes</taxon>
        <taxon>Helotiales</taxon>
        <taxon>Hyaloscyphaceae</taxon>
        <taxon>Hyaloscypha</taxon>
    </lineage>
</organism>
<proteinExistence type="predicted"/>
<gene>
    <name evidence="1" type="ORF">NA56DRAFT_698000</name>
</gene>
<accession>A0A2J6QKH1</accession>